<feature type="region of interest" description="Disordered" evidence="6">
    <location>
        <begin position="79"/>
        <end position="141"/>
    </location>
</feature>
<keyword evidence="4 5" id="KW-0287">Flowering</keyword>
<accession>A0A6P4DSB2</accession>
<feature type="compositionally biased region" description="Basic residues" evidence="6">
    <location>
        <begin position="426"/>
        <end position="440"/>
    </location>
</feature>
<organism evidence="7 8">
    <name type="scientific">Arachis duranensis</name>
    <name type="common">Wild peanut</name>
    <dbReference type="NCBI Taxonomy" id="130453"/>
    <lineage>
        <taxon>Eukaryota</taxon>
        <taxon>Viridiplantae</taxon>
        <taxon>Streptophyta</taxon>
        <taxon>Embryophyta</taxon>
        <taxon>Tracheophyta</taxon>
        <taxon>Spermatophyta</taxon>
        <taxon>Magnoliopsida</taxon>
        <taxon>eudicotyledons</taxon>
        <taxon>Gunneridae</taxon>
        <taxon>Pentapetalae</taxon>
        <taxon>rosids</taxon>
        <taxon>fabids</taxon>
        <taxon>Fabales</taxon>
        <taxon>Fabaceae</taxon>
        <taxon>Papilionoideae</taxon>
        <taxon>50 kb inversion clade</taxon>
        <taxon>dalbergioids sensu lato</taxon>
        <taxon>Dalbergieae</taxon>
        <taxon>Pterocarpus clade</taxon>
        <taxon>Arachis</taxon>
    </lineage>
</organism>
<dbReference type="PANTHER" id="PTHR31791">
    <property type="entry name" value="FRIGIDA-LIKE PROTEIN 3-RELATED"/>
    <property type="match status" value="1"/>
</dbReference>
<reference evidence="8" key="2">
    <citation type="submission" date="2025-08" db="UniProtKB">
        <authorList>
            <consortium name="RefSeq"/>
        </authorList>
    </citation>
    <scope>IDENTIFICATION</scope>
    <source>
        <tissue evidence="8">Whole plant</tissue>
    </source>
</reference>
<proteinExistence type="inferred from homology"/>
<feature type="region of interest" description="Disordered" evidence="6">
    <location>
        <begin position="410"/>
        <end position="446"/>
    </location>
</feature>
<evidence type="ECO:0000256" key="3">
    <source>
        <dbReference type="ARBA" id="ARBA00022782"/>
    </source>
</evidence>
<evidence type="ECO:0000256" key="2">
    <source>
        <dbReference type="ARBA" id="ARBA00022473"/>
    </source>
</evidence>
<evidence type="ECO:0000256" key="4">
    <source>
        <dbReference type="ARBA" id="ARBA00023089"/>
    </source>
</evidence>
<evidence type="ECO:0000256" key="5">
    <source>
        <dbReference type="RuleBase" id="RU364012"/>
    </source>
</evidence>
<feature type="compositionally biased region" description="Pro residues" evidence="6">
    <location>
        <begin position="88"/>
        <end position="104"/>
    </location>
</feature>
<dbReference type="OrthoDB" id="1166059at2759"/>
<dbReference type="Proteomes" id="UP000515211">
    <property type="component" value="Chromosome 7"/>
</dbReference>
<dbReference type="PANTHER" id="PTHR31791:SF71">
    <property type="entry name" value="FRIGIDA-LIKE PROTEIN"/>
    <property type="match status" value="1"/>
</dbReference>
<comment type="similarity">
    <text evidence="1 5">Belongs to the Frigida family.</text>
</comment>
<keyword evidence="2 5" id="KW-0217">Developmental protein</keyword>
<dbReference type="InterPro" id="IPR012474">
    <property type="entry name" value="Frigida"/>
</dbReference>
<evidence type="ECO:0000313" key="7">
    <source>
        <dbReference type="Proteomes" id="UP000515211"/>
    </source>
</evidence>
<gene>
    <name evidence="8" type="primary">LOC107496292</name>
</gene>
<feature type="compositionally biased region" description="Low complexity" evidence="6">
    <location>
        <begin position="119"/>
        <end position="131"/>
    </location>
</feature>
<dbReference type="GeneID" id="107496292"/>
<keyword evidence="7" id="KW-1185">Reference proteome</keyword>
<dbReference type="KEGG" id="adu:107496292"/>
<name>A0A6P4DSB2_ARADU</name>
<evidence type="ECO:0000256" key="6">
    <source>
        <dbReference type="SAM" id="MobiDB-lite"/>
    </source>
</evidence>
<dbReference type="AlphaFoldDB" id="A0A6P4DSB2"/>
<dbReference type="Pfam" id="PF07899">
    <property type="entry name" value="Frigida"/>
    <property type="match status" value="1"/>
</dbReference>
<dbReference type="GO" id="GO:0009908">
    <property type="term" value="P:flower development"/>
    <property type="evidence" value="ECO:0007669"/>
    <property type="project" value="UniProtKB-KW"/>
</dbReference>
<sequence length="562" mass="60964">MATLKTISAALELVDSKKQNLKKAFDDLLHSHSQLFSSSSSSSPPPSLSLPLSWHQLDSHFTSLHDSLSQRFLHLQSLESQQQTKNPNPNPNNPNPNNPNPNEPSPSSSDQNPKVTHFPSLPNDPSSSSDPIRTTENVPSGAKSHAEALCALCKGMNGKALRDYIGENMRDKAVIKAELRTALKLAPDPADMVLASMDGIFGGDVAARYTLEMKKMKRSCNVLFQQLRAVGPNLSDKVKKKAKKIADDWKGSLVSENGAGGDAVGAMAFLHFAAAYSLLPELTLNELATFSAMAAANDELPELYQIIGLTEKVPALVQKLIDKGKHILAVKYVFEFNLTDKIQPVPILEAYLSESQKLARRLSEEGKSMGEITAREIHALKSVIKVIENHNLDAEYPRAGLEQRIEQLKKQKPNVKHSTPAFARKPPQHKQQHSGNKRPRMSAPAGPAAVLNNVNSAGSTIHQYQQPHFHSTGLLPENSNPYMRATPYGMVAPAPSISPYQGASTGPYGLAGVPMGPSVNPGQSGSHLNSSEPHVPSGYYDGTASAYGGYGLQHYYQPSYPQ</sequence>
<reference evidence="7" key="1">
    <citation type="journal article" date="2016" name="Nat. Genet.">
        <title>The genome sequences of Arachis duranensis and Arachis ipaensis, the diploid ancestors of cultivated peanut.</title>
        <authorList>
            <person name="Bertioli D.J."/>
            <person name="Cannon S.B."/>
            <person name="Froenicke L."/>
            <person name="Huang G."/>
            <person name="Farmer A.D."/>
            <person name="Cannon E.K."/>
            <person name="Liu X."/>
            <person name="Gao D."/>
            <person name="Clevenger J."/>
            <person name="Dash S."/>
            <person name="Ren L."/>
            <person name="Moretzsohn M.C."/>
            <person name="Shirasawa K."/>
            <person name="Huang W."/>
            <person name="Vidigal B."/>
            <person name="Abernathy B."/>
            <person name="Chu Y."/>
            <person name="Niederhuth C.E."/>
            <person name="Umale P."/>
            <person name="Araujo A.C."/>
            <person name="Kozik A."/>
            <person name="Kim K.D."/>
            <person name="Burow M.D."/>
            <person name="Varshney R.K."/>
            <person name="Wang X."/>
            <person name="Zhang X."/>
            <person name="Barkley N."/>
            <person name="Guimaraes P.M."/>
            <person name="Isobe S."/>
            <person name="Guo B."/>
            <person name="Liao B."/>
            <person name="Stalker H.T."/>
            <person name="Schmitz R.J."/>
            <person name="Scheffler B.E."/>
            <person name="Leal-Bertioli S.C."/>
            <person name="Xun X."/>
            <person name="Jackson S.A."/>
            <person name="Michelmore R."/>
            <person name="Ozias-Akins P."/>
        </authorList>
    </citation>
    <scope>NUCLEOTIDE SEQUENCE [LARGE SCALE GENOMIC DNA]</scope>
    <source>
        <strain evidence="7">cv. V14167</strain>
    </source>
</reference>
<evidence type="ECO:0000313" key="8">
    <source>
        <dbReference type="RefSeq" id="XP_015973003.1"/>
    </source>
</evidence>
<dbReference type="RefSeq" id="XP_015973003.1">
    <property type="nucleotide sequence ID" value="XM_016117517.3"/>
</dbReference>
<protein>
    <recommendedName>
        <fullName evidence="5">FRIGIDA-like protein</fullName>
    </recommendedName>
</protein>
<dbReference type="GO" id="GO:0030154">
    <property type="term" value="P:cell differentiation"/>
    <property type="evidence" value="ECO:0007669"/>
    <property type="project" value="UniProtKB-KW"/>
</dbReference>
<evidence type="ECO:0000256" key="1">
    <source>
        <dbReference type="ARBA" id="ARBA00008956"/>
    </source>
</evidence>
<keyword evidence="3 5" id="KW-0221">Differentiation</keyword>